<dbReference type="AlphaFoldDB" id="A0A7X3MM53"/>
<feature type="transmembrane region" description="Helical" evidence="5">
    <location>
        <begin position="198"/>
        <end position="218"/>
    </location>
</feature>
<sequence>MRGLGKIFSFTFVQHVKRKGYLNVTIIIAFLCLLLPAAIMPAVEYFKEDDTYESKLAKVYVIEQDGRTDEKTDYGVLNRVDAERFTDVAYEMAGSVEEAAKKAEEDDYSAVLVVDYQENSYQLDVLLPDKTKLNKKDVNAYETFLSGAFRSILIQKSNLEVTQIAELTMPIETQVRDSSTPADESDEYASAKKVMASLLPYLNIMVLYFMILAYGQGTANNAIMEKTSKLMDLFLVTVKPGAMLLGKVFATAASGILQIFVWIGGLFGGFALGIHFTKMVNPKTDMALIQLVETFGEFSGMFTASGVILSLLMLAAGLLLYCSLAAIGGAIAEKPEDLSSTNMLFIMVLLISFFATMFAGGAGADVPWDAVTWQVWVPFTSILVAPTKILLGVMSIPEAVCSLGIVILTATVITMIAGRIYKMMSLYKGNLPSPKKMIEMLRNQR</sequence>
<evidence type="ECO:0000256" key="1">
    <source>
        <dbReference type="ARBA" id="ARBA00004141"/>
    </source>
</evidence>
<feature type="transmembrane region" description="Helical" evidence="5">
    <location>
        <begin position="375"/>
        <end position="396"/>
    </location>
</feature>
<evidence type="ECO:0000259" key="6">
    <source>
        <dbReference type="Pfam" id="PF12698"/>
    </source>
</evidence>
<feature type="transmembrane region" description="Helical" evidence="5">
    <location>
        <begin position="21"/>
        <end position="43"/>
    </location>
</feature>
<keyword evidence="8" id="KW-1185">Reference proteome</keyword>
<dbReference type="Pfam" id="PF12698">
    <property type="entry name" value="ABC2_membrane_3"/>
    <property type="match status" value="1"/>
</dbReference>
<feature type="domain" description="ABC-2 type transporter transmembrane" evidence="6">
    <location>
        <begin position="28"/>
        <end position="416"/>
    </location>
</feature>
<organism evidence="7 8">
    <name type="scientific">Sporofaciens musculi</name>
    <dbReference type="NCBI Taxonomy" id="2681861"/>
    <lineage>
        <taxon>Bacteria</taxon>
        <taxon>Bacillati</taxon>
        <taxon>Bacillota</taxon>
        <taxon>Clostridia</taxon>
        <taxon>Lachnospirales</taxon>
        <taxon>Lachnospiraceae</taxon>
        <taxon>Sporofaciens</taxon>
    </lineage>
</organism>
<dbReference type="EMBL" id="WUQX01000001">
    <property type="protein sequence ID" value="MXP78815.1"/>
    <property type="molecule type" value="Genomic_DNA"/>
</dbReference>
<proteinExistence type="predicted"/>
<reference evidence="7 8" key="1">
    <citation type="submission" date="2019-12" db="EMBL/GenBank/DDBJ databases">
        <title>Sporaefaciens musculi gen. nov., sp. nov., a novel bacterium isolated from the caecum of an obese mouse.</title>
        <authorList>
            <person name="Rasmussen T.S."/>
            <person name="Streidl T."/>
            <person name="Hitch T.C.A."/>
            <person name="Wortmann E."/>
            <person name="Deptula P."/>
            <person name="Hansen M."/>
            <person name="Nielsen D.S."/>
            <person name="Clavel T."/>
            <person name="Vogensen F.K."/>
        </authorList>
    </citation>
    <scope>NUCLEOTIDE SEQUENCE [LARGE SCALE GENOMIC DNA]</scope>
    <source>
        <strain evidence="7 8">WCA-9-b2</strain>
    </source>
</reference>
<dbReference type="GO" id="GO:0140359">
    <property type="term" value="F:ABC-type transporter activity"/>
    <property type="evidence" value="ECO:0007669"/>
    <property type="project" value="InterPro"/>
</dbReference>
<keyword evidence="2 5" id="KW-0812">Transmembrane</keyword>
<evidence type="ECO:0000256" key="4">
    <source>
        <dbReference type="ARBA" id="ARBA00023136"/>
    </source>
</evidence>
<comment type="subcellular location">
    <subcellularLocation>
        <location evidence="1">Membrane</location>
        <topology evidence="1">Multi-pass membrane protein</topology>
    </subcellularLocation>
</comment>
<dbReference type="RefSeq" id="WP_159755988.1">
    <property type="nucleotide sequence ID" value="NZ_CASSPE010000027.1"/>
</dbReference>
<feature type="transmembrane region" description="Helical" evidence="5">
    <location>
        <begin position="402"/>
        <end position="421"/>
    </location>
</feature>
<protein>
    <submittedName>
        <fullName evidence="7">ABC transporter permease</fullName>
    </submittedName>
</protein>
<name>A0A7X3MM53_9FIRM</name>
<dbReference type="InterPro" id="IPR013525">
    <property type="entry name" value="ABC2_TM"/>
</dbReference>
<feature type="transmembrane region" description="Helical" evidence="5">
    <location>
        <begin position="343"/>
        <end position="363"/>
    </location>
</feature>
<gene>
    <name evidence="7" type="ORF">GN277_26775</name>
</gene>
<evidence type="ECO:0000256" key="5">
    <source>
        <dbReference type="SAM" id="Phobius"/>
    </source>
</evidence>
<evidence type="ECO:0000256" key="2">
    <source>
        <dbReference type="ARBA" id="ARBA00022692"/>
    </source>
</evidence>
<comment type="caution">
    <text evidence="7">The sequence shown here is derived from an EMBL/GenBank/DDBJ whole genome shotgun (WGS) entry which is preliminary data.</text>
</comment>
<accession>A0A7X3MM53</accession>
<keyword evidence="4 5" id="KW-0472">Membrane</keyword>
<feature type="transmembrane region" description="Helical" evidence="5">
    <location>
        <begin position="298"/>
        <end position="331"/>
    </location>
</feature>
<evidence type="ECO:0000313" key="8">
    <source>
        <dbReference type="Proteomes" id="UP000460412"/>
    </source>
</evidence>
<evidence type="ECO:0000256" key="3">
    <source>
        <dbReference type="ARBA" id="ARBA00022989"/>
    </source>
</evidence>
<keyword evidence="3 5" id="KW-1133">Transmembrane helix</keyword>
<dbReference type="GO" id="GO:0016020">
    <property type="term" value="C:membrane"/>
    <property type="evidence" value="ECO:0007669"/>
    <property type="project" value="UniProtKB-SubCell"/>
</dbReference>
<dbReference type="Proteomes" id="UP000460412">
    <property type="component" value="Unassembled WGS sequence"/>
</dbReference>
<evidence type="ECO:0000313" key="7">
    <source>
        <dbReference type="EMBL" id="MXP78815.1"/>
    </source>
</evidence>